<organism evidence="2 3">
    <name type="scientific">Teladorsagia circumcincta</name>
    <name type="common">Brown stomach worm</name>
    <name type="synonym">Ostertagia circumcincta</name>
    <dbReference type="NCBI Taxonomy" id="45464"/>
    <lineage>
        <taxon>Eukaryota</taxon>
        <taxon>Metazoa</taxon>
        <taxon>Ecdysozoa</taxon>
        <taxon>Nematoda</taxon>
        <taxon>Chromadorea</taxon>
        <taxon>Rhabditida</taxon>
        <taxon>Rhabditina</taxon>
        <taxon>Rhabditomorpha</taxon>
        <taxon>Strongyloidea</taxon>
        <taxon>Trichostrongylidae</taxon>
        <taxon>Teladorsagia</taxon>
    </lineage>
</organism>
<keyword evidence="3" id="KW-1185">Reference proteome</keyword>
<name>A0A2G9TM81_TELCI</name>
<dbReference type="Proteomes" id="UP000230423">
    <property type="component" value="Unassembled WGS sequence"/>
</dbReference>
<reference evidence="2 3" key="1">
    <citation type="submission" date="2015-09" db="EMBL/GenBank/DDBJ databases">
        <title>Draft genome of the parasitic nematode Teladorsagia circumcincta isolate WARC Sus (inbred).</title>
        <authorList>
            <person name="Mitreva M."/>
        </authorList>
    </citation>
    <scope>NUCLEOTIDE SEQUENCE [LARGE SCALE GENOMIC DNA]</scope>
    <source>
        <strain evidence="2 3">S</strain>
    </source>
</reference>
<dbReference type="AlphaFoldDB" id="A0A2G9TM81"/>
<dbReference type="OrthoDB" id="5547497at2759"/>
<feature type="non-terminal residue" evidence="2">
    <location>
        <position position="149"/>
    </location>
</feature>
<feature type="transmembrane region" description="Helical" evidence="1">
    <location>
        <begin position="77"/>
        <end position="94"/>
    </location>
</feature>
<feature type="non-terminal residue" evidence="2">
    <location>
        <position position="1"/>
    </location>
</feature>
<keyword evidence="1" id="KW-0472">Membrane</keyword>
<proteinExistence type="predicted"/>
<feature type="transmembrane region" description="Helical" evidence="1">
    <location>
        <begin position="36"/>
        <end position="56"/>
    </location>
</feature>
<keyword evidence="1" id="KW-0812">Transmembrane</keyword>
<evidence type="ECO:0000313" key="3">
    <source>
        <dbReference type="Proteomes" id="UP000230423"/>
    </source>
</evidence>
<dbReference type="EMBL" id="KZ359029">
    <property type="protein sequence ID" value="PIO59035.1"/>
    <property type="molecule type" value="Genomic_DNA"/>
</dbReference>
<evidence type="ECO:0000256" key="1">
    <source>
        <dbReference type="SAM" id="Phobius"/>
    </source>
</evidence>
<evidence type="ECO:0000313" key="2">
    <source>
        <dbReference type="EMBL" id="PIO59035.1"/>
    </source>
</evidence>
<protein>
    <recommendedName>
        <fullName evidence="4">Sugar phosphate transporter domain-containing protein</fullName>
    </recommendedName>
</protein>
<accession>A0A2G9TM81</accession>
<gene>
    <name evidence="2" type="ORF">TELCIR_19514</name>
</gene>
<keyword evidence="1" id="KW-1133">Transmembrane helix</keyword>
<sequence>SIAIYPLTNVIHDSLVPDVSPTEYMTKTNELNAPLFITWFQCVVTVGLCFSLSFLSKNFPHAITFPRMTLDAKISREILPLSLVFVGMIAFNNLCLKHVGVSFYYLGRCLTTVFNVATSALTHNISGTAKAAAQTVMAVVFYSEIKTLM</sequence>
<evidence type="ECO:0008006" key="4">
    <source>
        <dbReference type="Google" id="ProtNLM"/>
    </source>
</evidence>